<gene>
    <name evidence="3" type="ORF">HaLaN_18250</name>
</gene>
<dbReference type="Gene3D" id="6.10.250.1630">
    <property type="match status" value="1"/>
</dbReference>
<dbReference type="EMBL" id="BLLF01001747">
    <property type="protein sequence ID" value="GFH21027.1"/>
    <property type="molecule type" value="Genomic_DNA"/>
</dbReference>
<name>A0A699ZE84_HAELA</name>
<dbReference type="Proteomes" id="UP000485058">
    <property type="component" value="Unassembled WGS sequence"/>
</dbReference>
<keyword evidence="4" id="KW-1185">Reference proteome</keyword>
<evidence type="ECO:0000256" key="2">
    <source>
        <dbReference type="SAM" id="MobiDB-lite"/>
    </source>
</evidence>
<feature type="compositionally biased region" description="Low complexity" evidence="2">
    <location>
        <begin position="218"/>
        <end position="235"/>
    </location>
</feature>
<feature type="non-terminal residue" evidence="3">
    <location>
        <position position="1"/>
    </location>
</feature>
<protein>
    <submittedName>
        <fullName evidence="3">Uncharacterized protein</fullName>
    </submittedName>
</protein>
<dbReference type="Pfam" id="PF14377">
    <property type="entry name" value="UBM"/>
    <property type="match status" value="1"/>
</dbReference>
<evidence type="ECO:0000256" key="1">
    <source>
        <dbReference type="ARBA" id="ARBA00022679"/>
    </source>
</evidence>
<dbReference type="InterPro" id="IPR025527">
    <property type="entry name" value="HUWE1/Rev1_UBM"/>
</dbReference>
<comment type="caution">
    <text evidence="3">The sequence shown here is derived from an EMBL/GenBank/DDBJ whole genome shotgun (WGS) entry which is preliminary data.</text>
</comment>
<keyword evidence="1" id="KW-0808">Transferase</keyword>
<feature type="region of interest" description="Disordered" evidence="2">
    <location>
        <begin position="1"/>
        <end position="106"/>
    </location>
</feature>
<reference evidence="3 4" key="1">
    <citation type="submission" date="2020-02" db="EMBL/GenBank/DDBJ databases">
        <title>Draft genome sequence of Haematococcus lacustris strain NIES-144.</title>
        <authorList>
            <person name="Morimoto D."/>
            <person name="Nakagawa S."/>
            <person name="Yoshida T."/>
            <person name="Sawayama S."/>
        </authorList>
    </citation>
    <scope>NUCLEOTIDE SEQUENCE [LARGE SCALE GENOMIC DNA]</scope>
    <source>
        <strain evidence="3 4">NIES-144</strain>
    </source>
</reference>
<feature type="compositionally biased region" description="Basic and acidic residues" evidence="2">
    <location>
        <begin position="289"/>
        <end position="302"/>
    </location>
</feature>
<evidence type="ECO:0000313" key="3">
    <source>
        <dbReference type="EMBL" id="GFH21027.1"/>
    </source>
</evidence>
<organism evidence="3 4">
    <name type="scientific">Haematococcus lacustris</name>
    <name type="common">Green alga</name>
    <name type="synonym">Haematococcus pluvialis</name>
    <dbReference type="NCBI Taxonomy" id="44745"/>
    <lineage>
        <taxon>Eukaryota</taxon>
        <taxon>Viridiplantae</taxon>
        <taxon>Chlorophyta</taxon>
        <taxon>core chlorophytes</taxon>
        <taxon>Chlorophyceae</taxon>
        <taxon>CS clade</taxon>
        <taxon>Chlamydomonadales</taxon>
        <taxon>Haematococcaceae</taxon>
        <taxon>Haematococcus</taxon>
    </lineage>
</organism>
<feature type="compositionally biased region" description="Gly residues" evidence="2">
    <location>
        <begin position="97"/>
        <end position="106"/>
    </location>
</feature>
<evidence type="ECO:0000313" key="4">
    <source>
        <dbReference type="Proteomes" id="UP000485058"/>
    </source>
</evidence>
<feature type="compositionally biased region" description="Pro residues" evidence="2">
    <location>
        <begin position="77"/>
        <end position="94"/>
    </location>
</feature>
<feature type="compositionally biased region" description="Low complexity" evidence="2">
    <location>
        <begin position="64"/>
        <end position="76"/>
    </location>
</feature>
<feature type="region of interest" description="Disordered" evidence="2">
    <location>
        <begin position="335"/>
        <end position="372"/>
    </location>
</feature>
<dbReference type="AlphaFoldDB" id="A0A699ZE84"/>
<sequence length="372" mass="37661">MADALAALVSKWAKDREQPGGAGGQQPEARAKAGGGGGGSTQAARPLPGVQAAGVQGGGRPRPRQGVDIQRWARPPFAAPEPFAAPCPPGPRPSSPGLGGGSAWLGPGLGCQAALQRCEPASPPAGRADRGPHCVDLTGEGGAAAGPPWLATAPGPWQAVAAQEGRSPESPLLRAAACSPGPGQGQDGRARRDGLWGVQLPPGGSGGGQGDPPPAPQQPGSGAGSQAHQSGAGQQLVHCPPSPGQGRSSEGPQLQGAVQAGQEDRLERVWRRASLADGSADSANPRLPVKCELRSEPTRSRDPVWALGLAPGSRVDPEVLAALPLDIQAEVRQHIAQRRDQPRSRVVPGGKRARTGVEGGAQQGIRAFFTQP</sequence>
<feature type="region of interest" description="Disordered" evidence="2">
    <location>
        <begin position="119"/>
        <end position="310"/>
    </location>
</feature>
<dbReference type="GO" id="GO:0016740">
    <property type="term" value="F:transferase activity"/>
    <property type="evidence" value="ECO:0007669"/>
    <property type="project" value="UniProtKB-KW"/>
</dbReference>
<proteinExistence type="predicted"/>
<accession>A0A699ZE84</accession>